<evidence type="ECO:0000313" key="3">
    <source>
        <dbReference type="Proteomes" id="UP000663862"/>
    </source>
</evidence>
<comment type="caution">
    <text evidence="2">The sequence shown here is derived from an EMBL/GenBank/DDBJ whole genome shotgun (WGS) entry which is preliminary data.</text>
</comment>
<feature type="compositionally biased region" description="Polar residues" evidence="1">
    <location>
        <begin position="1"/>
        <end position="16"/>
    </location>
</feature>
<reference evidence="2" key="1">
    <citation type="submission" date="2021-02" db="EMBL/GenBank/DDBJ databases">
        <authorList>
            <person name="Nowell W R."/>
        </authorList>
    </citation>
    <scope>NUCLEOTIDE SEQUENCE</scope>
</reference>
<feature type="compositionally biased region" description="Polar residues" evidence="1">
    <location>
        <begin position="37"/>
        <end position="53"/>
    </location>
</feature>
<dbReference type="Proteomes" id="UP000663862">
    <property type="component" value="Unassembled WGS sequence"/>
</dbReference>
<feature type="region of interest" description="Disordered" evidence="1">
    <location>
        <begin position="1"/>
        <end position="61"/>
    </location>
</feature>
<dbReference type="EMBL" id="CAJOBQ010003012">
    <property type="protein sequence ID" value="CAF4589630.1"/>
    <property type="molecule type" value="Genomic_DNA"/>
</dbReference>
<feature type="compositionally biased region" description="Polar residues" evidence="1">
    <location>
        <begin position="315"/>
        <end position="333"/>
    </location>
</feature>
<protein>
    <submittedName>
        <fullName evidence="2">Uncharacterized protein</fullName>
    </submittedName>
</protein>
<feature type="compositionally biased region" description="Basic and acidic residues" evidence="1">
    <location>
        <begin position="250"/>
        <end position="263"/>
    </location>
</feature>
<dbReference type="AlphaFoldDB" id="A0A821B4C2"/>
<evidence type="ECO:0000256" key="1">
    <source>
        <dbReference type="SAM" id="MobiDB-lite"/>
    </source>
</evidence>
<sequence>MCIFNNGSTTHSSAINEDNDNNIDHLYQENNNNSNNVGISTSPQQETHSSQEVVNEGPDQLNPITNQIIDDVALNRLNPRDSSAESDVLDMGMADVHSDSLIQGFIAQRNAPSNDRITHPSDAFIGLLVNLLHALIMCQFDHIRYGIQDSQPHSLELPIRINTFREAIIIYDENNAVNIDATLPNNIIEDENMDSTINLEWHDTTVIRESIGEEEIGETADEAEENDYSDIDDDQGTYEEMMEYNHAINREHRDNLPSEKNAEGKTSPSTENPNLNEIRSNSTAHISPAALTSRSSSMNESSEPAQEIVPVLATPTDNATHVLPTDTNESELNTGIRKHDRPFGGNTQHGEERPV</sequence>
<feature type="compositionally biased region" description="Acidic residues" evidence="1">
    <location>
        <begin position="212"/>
        <end position="235"/>
    </location>
</feature>
<feature type="compositionally biased region" description="Polar residues" evidence="1">
    <location>
        <begin position="264"/>
        <end position="285"/>
    </location>
</feature>
<feature type="region of interest" description="Disordered" evidence="1">
    <location>
        <begin position="211"/>
        <end position="235"/>
    </location>
</feature>
<organism evidence="2 3">
    <name type="scientific">Rotaria socialis</name>
    <dbReference type="NCBI Taxonomy" id="392032"/>
    <lineage>
        <taxon>Eukaryota</taxon>
        <taxon>Metazoa</taxon>
        <taxon>Spiralia</taxon>
        <taxon>Gnathifera</taxon>
        <taxon>Rotifera</taxon>
        <taxon>Eurotatoria</taxon>
        <taxon>Bdelloidea</taxon>
        <taxon>Philodinida</taxon>
        <taxon>Philodinidae</taxon>
        <taxon>Rotaria</taxon>
    </lineage>
</organism>
<feature type="compositionally biased region" description="Low complexity" evidence="1">
    <location>
        <begin position="293"/>
        <end position="302"/>
    </location>
</feature>
<feature type="region of interest" description="Disordered" evidence="1">
    <location>
        <begin position="250"/>
        <end position="355"/>
    </location>
</feature>
<proteinExistence type="predicted"/>
<evidence type="ECO:0000313" key="2">
    <source>
        <dbReference type="EMBL" id="CAF4589630.1"/>
    </source>
</evidence>
<accession>A0A821B4C2</accession>
<gene>
    <name evidence="2" type="ORF">TSG867_LOCUS27117</name>
</gene>
<name>A0A821B4C2_9BILA</name>